<dbReference type="Pfam" id="PF00162">
    <property type="entry name" value="PGK"/>
    <property type="match status" value="1"/>
</dbReference>
<feature type="binding site" evidence="10 11">
    <location>
        <position position="333"/>
    </location>
    <ligand>
        <name>ATP</name>
        <dbReference type="ChEBI" id="CHEBI:30616"/>
    </ligand>
</feature>
<dbReference type="HAMAP" id="MF_00145">
    <property type="entry name" value="Phosphoglyc_kinase"/>
    <property type="match status" value="1"/>
</dbReference>
<evidence type="ECO:0000256" key="6">
    <source>
        <dbReference type="ARBA" id="ARBA00022741"/>
    </source>
</evidence>
<reference evidence="13 14" key="1">
    <citation type="journal article" date="2015" name="Nature">
        <title>rRNA introns, odd ribosomes, and small enigmatic genomes across a large radiation of phyla.</title>
        <authorList>
            <person name="Brown C.T."/>
            <person name="Hug L.A."/>
            <person name="Thomas B.C."/>
            <person name="Sharon I."/>
            <person name="Castelle C.J."/>
            <person name="Singh A."/>
            <person name="Wilkins M.J."/>
            <person name="Williams K.H."/>
            <person name="Banfield J.F."/>
        </authorList>
    </citation>
    <scope>NUCLEOTIDE SEQUENCE [LARGE SCALE GENOMIC DNA]</scope>
</reference>
<dbReference type="EMBL" id="LBTA01000014">
    <property type="protein sequence ID" value="KKQ32968.1"/>
    <property type="molecule type" value="Genomic_DNA"/>
</dbReference>
<evidence type="ECO:0000256" key="8">
    <source>
        <dbReference type="ARBA" id="ARBA00022840"/>
    </source>
</evidence>
<dbReference type="Gene3D" id="3.40.50.1260">
    <property type="entry name" value="Phosphoglycerate kinase, N-terminal domain"/>
    <property type="match status" value="2"/>
</dbReference>
<keyword evidence="9 10" id="KW-0324">Glycolysis</keyword>
<dbReference type="EC" id="2.7.2.3" evidence="4 10"/>
<dbReference type="PRINTS" id="PR00477">
    <property type="entry name" value="PHGLYCKINASE"/>
</dbReference>
<evidence type="ECO:0000256" key="2">
    <source>
        <dbReference type="ARBA" id="ARBA00004838"/>
    </source>
</evidence>
<keyword evidence="6 10" id="KW-0547">Nucleotide-binding</keyword>
<feature type="binding site" evidence="10">
    <location>
        <position position="122"/>
    </location>
    <ligand>
        <name>substrate</name>
    </ligand>
</feature>
<evidence type="ECO:0000256" key="12">
    <source>
        <dbReference type="RuleBase" id="RU000532"/>
    </source>
</evidence>
<feature type="binding site" evidence="10 11">
    <location>
        <position position="205"/>
    </location>
    <ligand>
        <name>ATP</name>
        <dbReference type="ChEBI" id="CHEBI:30616"/>
    </ligand>
</feature>
<dbReference type="GO" id="GO:0043531">
    <property type="term" value="F:ADP binding"/>
    <property type="evidence" value="ECO:0007669"/>
    <property type="project" value="TreeGrafter"/>
</dbReference>
<feature type="binding site" evidence="10 11">
    <location>
        <begin position="359"/>
        <end position="362"/>
    </location>
    <ligand>
        <name>ATP</name>
        <dbReference type="ChEBI" id="CHEBI:30616"/>
    </ligand>
</feature>
<dbReference type="PANTHER" id="PTHR11406:SF23">
    <property type="entry name" value="PHOSPHOGLYCERATE KINASE 1, CHLOROPLASTIC-RELATED"/>
    <property type="match status" value="1"/>
</dbReference>
<evidence type="ECO:0000256" key="11">
    <source>
        <dbReference type="PIRSR" id="PIRSR000724-2"/>
    </source>
</evidence>
<feature type="binding site" evidence="10">
    <location>
        <position position="40"/>
    </location>
    <ligand>
        <name>substrate</name>
    </ligand>
</feature>
<comment type="catalytic activity">
    <reaction evidence="1 10 12">
        <text>(2R)-3-phosphoglycerate + ATP = (2R)-3-phospho-glyceroyl phosphate + ADP</text>
        <dbReference type="Rhea" id="RHEA:14801"/>
        <dbReference type="ChEBI" id="CHEBI:30616"/>
        <dbReference type="ChEBI" id="CHEBI:57604"/>
        <dbReference type="ChEBI" id="CHEBI:58272"/>
        <dbReference type="ChEBI" id="CHEBI:456216"/>
        <dbReference type="EC" id="2.7.2.3"/>
    </reaction>
</comment>
<comment type="subunit">
    <text evidence="10">Monomer.</text>
</comment>
<evidence type="ECO:0000313" key="13">
    <source>
        <dbReference type="EMBL" id="KKQ32968.1"/>
    </source>
</evidence>
<evidence type="ECO:0000256" key="9">
    <source>
        <dbReference type="ARBA" id="ARBA00023152"/>
    </source>
</evidence>
<name>A0A0G0GPF3_9BACT</name>
<dbReference type="InterPro" id="IPR036043">
    <property type="entry name" value="Phosphoglycerate_kinase_sf"/>
</dbReference>
<comment type="subcellular location">
    <subcellularLocation>
        <location evidence="10">Cytoplasm</location>
    </subcellularLocation>
</comment>
<evidence type="ECO:0000313" key="14">
    <source>
        <dbReference type="Proteomes" id="UP000034701"/>
    </source>
</evidence>
<dbReference type="PANTHER" id="PTHR11406">
    <property type="entry name" value="PHOSPHOGLYCERATE KINASE"/>
    <property type="match status" value="1"/>
</dbReference>
<keyword evidence="5 10" id="KW-0808">Transferase</keyword>
<evidence type="ECO:0000256" key="7">
    <source>
        <dbReference type="ARBA" id="ARBA00022777"/>
    </source>
</evidence>
<dbReference type="GO" id="GO:0006094">
    <property type="term" value="P:gluconeogenesis"/>
    <property type="evidence" value="ECO:0007669"/>
    <property type="project" value="TreeGrafter"/>
</dbReference>
<evidence type="ECO:0000256" key="4">
    <source>
        <dbReference type="ARBA" id="ARBA00013061"/>
    </source>
</evidence>
<dbReference type="FunFam" id="3.40.50.1260:FF:000031">
    <property type="entry name" value="Phosphoglycerate kinase 1"/>
    <property type="match status" value="1"/>
</dbReference>
<evidence type="ECO:0000256" key="1">
    <source>
        <dbReference type="ARBA" id="ARBA00000642"/>
    </source>
</evidence>
<comment type="pathway">
    <text evidence="2 10">Carbohydrate degradation; glycolysis; pyruvate from D-glyceraldehyde 3-phosphate: step 2/5.</text>
</comment>
<evidence type="ECO:0000256" key="10">
    <source>
        <dbReference type="HAMAP-Rule" id="MF_00145"/>
    </source>
</evidence>
<keyword evidence="8 10" id="KW-0067">ATP-binding</keyword>
<keyword evidence="10" id="KW-0963">Cytoplasm</keyword>
<dbReference type="AlphaFoldDB" id="A0A0G0GPF3"/>
<dbReference type="SUPFAM" id="SSF53748">
    <property type="entry name" value="Phosphoglycerate kinase"/>
    <property type="match status" value="1"/>
</dbReference>
<sequence>MKLKTINSVNLNGKTILYRAPYDIDVKEINGIFEVADDMRIKATLPTLRYLLKENCKIIILTYAGRPDGKVVEQLRTTPHAKRLSELLNHPVLKVDDCIGREVENKISNMKLGDILMLENVRFYKEEMIDDDEFAKKLCFGKDLIVFDGFPQAHRIHSSTTGIERHLPVVAGLYLEYEVNMLSNMLEDPARPFTVIVGGAKISDKVDATNNLLKIADKVLVGGAVANVFLKAQGRELGDSFIEDVFVDEKRRKKKDWVVYAKEIFQSYKNKIICPSDLVISDGVSVRVININKGKVPTGWMALDIGPETRKLFSDIILNSKTVFVSGPMGKFEDEKFARGSQAILDAMKNTQGKSILAGGDTIDVARKYFNLDSYLHVSLAGGATLEFLAGKELPALKALME</sequence>
<dbReference type="GO" id="GO:0005524">
    <property type="term" value="F:ATP binding"/>
    <property type="evidence" value="ECO:0007669"/>
    <property type="project" value="UniProtKB-KW"/>
</dbReference>
<dbReference type="GO" id="GO:0005829">
    <property type="term" value="C:cytosol"/>
    <property type="evidence" value="ECO:0007669"/>
    <property type="project" value="TreeGrafter"/>
</dbReference>
<proteinExistence type="inferred from homology"/>
<evidence type="ECO:0000256" key="5">
    <source>
        <dbReference type="ARBA" id="ARBA00022679"/>
    </source>
</evidence>
<comment type="caution">
    <text evidence="10">Lacks conserved residue(s) required for the propagation of feature annotation.</text>
</comment>
<accession>A0A0G0GPF3</accession>
<evidence type="ECO:0000256" key="3">
    <source>
        <dbReference type="ARBA" id="ARBA00008982"/>
    </source>
</evidence>
<dbReference type="UniPathway" id="UPA00109">
    <property type="reaction ID" value="UER00185"/>
</dbReference>
<dbReference type="PIRSF" id="PIRSF000724">
    <property type="entry name" value="Pgk"/>
    <property type="match status" value="1"/>
</dbReference>
<dbReference type="Proteomes" id="UP000034701">
    <property type="component" value="Unassembled WGS sequence"/>
</dbReference>
<dbReference type="GO" id="GO:0004618">
    <property type="term" value="F:phosphoglycerate kinase activity"/>
    <property type="evidence" value="ECO:0007669"/>
    <property type="project" value="UniProtKB-UniRule"/>
</dbReference>
<dbReference type="GO" id="GO:0006096">
    <property type="term" value="P:glycolytic process"/>
    <property type="evidence" value="ECO:0007669"/>
    <property type="project" value="UniProtKB-UniRule"/>
</dbReference>
<comment type="similarity">
    <text evidence="3 10 12">Belongs to the phosphoglycerate kinase family.</text>
</comment>
<organism evidence="13 14">
    <name type="scientific">Candidatus Nomurabacteria bacterium GW2011_GWA1_37_20</name>
    <dbReference type="NCBI Taxonomy" id="1618729"/>
    <lineage>
        <taxon>Bacteria</taxon>
        <taxon>Candidatus Nomuraibacteriota</taxon>
    </lineage>
</organism>
<protein>
    <recommendedName>
        <fullName evidence="4 10">Phosphoglycerate kinase</fullName>
        <ecNumber evidence="4 10">2.7.2.3</ecNumber>
    </recommendedName>
</protein>
<dbReference type="PATRIC" id="fig|1618729.3.peg.197"/>
<comment type="caution">
    <text evidence="13">The sequence shown here is derived from an EMBL/GenBank/DDBJ whole genome shotgun (WGS) entry which is preliminary data.</text>
</comment>
<dbReference type="InterPro" id="IPR015824">
    <property type="entry name" value="Phosphoglycerate_kinase_N"/>
</dbReference>
<dbReference type="InterPro" id="IPR001576">
    <property type="entry name" value="Phosphoglycerate_kinase"/>
</dbReference>
<keyword evidence="7 10" id="KW-0418">Kinase</keyword>
<feature type="binding site" evidence="10">
    <location>
        <position position="155"/>
    </location>
    <ligand>
        <name>substrate</name>
    </ligand>
</feature>
<gene>
    <name evidence="10" type="primary">pgk</name>
    <name evidence="13" type="ORF">US45_C0014G0011</name>
</gene>